<accession>A0A6D2J3U6</accession>
<dbReference type="Proteomes" id="UP000467841">
    <property type="component" value="Unassembled WGS sequence"/>
</dbReference>
<name>A0A6D2J3U6_9BRAS</name>
<organism evidence="1 2">
    <name type="scientific">Microthlaspi erraticum</name>
    <dbReference type="NCBI Taxonomy" id="1685480"/>
    <lineage>
        <taxon>Eukaryota</taxon>
        <taxon>Viridiplantae</taxon>
        <taxon>Streptophyta</taxon>
        <taxon>Embryophyta</taxon>
        <taxon>Tracheophyta</taxon>
        <taxon>Spermatophyta</taxon>
        <taxon>Magnoliopsida</taxon>
        <taxon>eudicotyledons</taxon>
        <taxon>Gunneridae</taxon>
        <taxon>Pentapetalae</taxon>
        <taxon>rosids</taxon>
        <taxon>malvids</taxon>
        <taxon>Brassicales</taxon>
        <taxon>Brassicaceae</taxon>
        <taxon>Coluteocarpeae</taxon>
        <taxon>Microthlaspi</taxon>
    </lineage>
</organism>
<evidence type="ECO:0000313" key="1">
    <source>
        <dbReference type="EMBL" id="CAA7036161.1"/>
    </source>
</evidence>
<evidence type="ECO:0000313" key="2">
    <source>
        <dbReference type="Proteomes" id="UP000467841"/>
    </source>
</evidence>
<dbReference type="EMBL" id="CACVBM020001163">
    <property type="protein sequence ID" value="CAA7036161.1"/>
    <property type="molecule type" value="Genomic_DNA"/>
</dbReference>
<protein>
    <submittedName>
        <fullName evidence="1">Uncharacterized protein</fullName>
    </submittedName>
</protein>
<sequence>MEMVMATVKTLRAVRAAESLERQRKEKLHAFALCGNASTQGILRSHDLEIRTLANVSSFEVLEEEDEAARTRCASVETVNELKVYLTVDGGEGENIRSKIGEIHI</sequence>
<dbReference type="OrthoDB" id="629407at2759"/>
<dbReference type="AlphaFoldDB" id="A0A6D2J3U6"/>
<comment type="caution">
    <text evidence="1">The sequence shown here is derived from an EMBL/GenBank/DDBJ whole genome shotgun (WGS) entry which is preliminary data.</text>
</comment>
<reference evidence="1" key="1">
    <citation type="submission" date="2020-01" db="EMBL/GenBank/DDBJ databases">
        <authorList>
            <person name="Mishra B."/>
        </authorList>
    </citation>
    <scope>NUCLEOTIDE SEQUENCE [LARGE SCALE GENOMIC DNA]</scope>
</reference>
<proteinExistence type="predicted"/>
<keyword evidence="2" id="KW-1185">Reference proteome</keyword>
<gene>
    <name evidence="1" type="ORF">MERR_LOCUS23396</name>
</gene>